<dbReference type="FunFam" id="3.40.50.720:FF:000173">
    <property type="entry name" value="3-oxoacyl-[acyl-carrier protein] reductase"/>
    <property type="match status" value="1"/>
</dbReference>
<dbReference type="AlphaFoldDB" id="S5THL7"/>
<dbReference type="InterPro" id="IPR020904">
    <property type="entry name" value="Sc_DH/Rdtase_CS"/>
</dbReference>
<dbReference type="InterPro" id="IPR050259">
    <property type="entry name" value="SDR"/>
</dbReference>
<evidence type="ECO:0000256" key="1">
    <source>
        <dbReference type="ARBA" id="ARBA00006484"/>
    </source>
</evidence>
<reference evidence="6" key="2">
    <citation type="journal article" date="2016" name="Environ. Microbiol. Rep.">
        <title>Analysis of defence systems and a conjugative IncP-1 plasmid in the marine polyaromatic hydrocarbons-degrading bacterium Cycloclasticus sp. 78-ME.</title>
        <authorList>
            <person name="Yakimov M.M."/>
            <person name="Crisafi F."/>
            <person name="Messina E."/>
            <person name="Smedile F."/>
            <person name="Lopatina A."/>
            <person name="Denaro R."/>
            <person name="Pieper D.H."/>
            <person name="Golyshin P.N."/>
            <person name="Giuliano L."/>
        </authorList>
    </citation>
    <scope>NUCLEOTIDE SEQUENCE [LARGE SCALE GENOMIC DNA]</scope>
    <source>
        <strain evidence="6">78-ME</strain>
    </source>
</reference>
<dbReference type="InterPro" id="IPR036291">
    <property type="entry name" value="NAD(P)-bd_dom_sf"/>
</dbReference>
<dbReference type="PANTHER" id="PTHR42879:SF2">
    <property type="entry name" value="3-OXOACYL-[ACYL-CARRIER-PROTEIN] REDUCTASE FABG"/>
    <property type="match status" value="1"/>
</dbReference>
<reference evidence="5 6" key="1">
    <citation type="submission" date="2013-05" db="EMBL/GenBank/DDBJ databases">
        <title>Between feast and famine: a lifestyle of most important marine PAH-degrading bacterium Cycloclasticus sp. 7ME.</title>
        <authorList>
            <person name="Yakimov M.M."/>
            <person name="Messina E."/>
            <person name="Genovese M."/>
            <person name="Denaro R."/>
            <person name="Crisafi F."/>
            <person name="Russo D."/>
            <person name="Cappello S."/>
            <person name="Santisi S."/>
            <person name="Smedile F."/>
            <person name="Golyshina O.V."/>
            <person name="Tran H."/>
            <person name="Pieper D.H."/>
            <person name="Golyshin P.N."/>
            <person name="Giuliano L."/>
        </authorList>
    </citation>
    <scope>NUCLEOTIDE SEQUENCE [LARGE SCALE GENOMIC DNA]</scope>
    <source>
        <strain evidence="5 6">78-ME</strain>
    </source>
</reference>
<dbReference type="Pfam" id="PF00106">
    <property type="entry name" value="adh_short"/>
    <property type="match status" value="1"/>
</dbReference>
<dbReference type="Gene3D" id="3.40.50.720">
    <property type="entry name" value="NAD(P)-binding Rossmann-like Domain"/>
    <property type="match status" value="1"/>
</dbReference>
<dbReference type="InterPro" id="IPR057326">
    <property type="entry name" value="KR_dom"/>
</dbReference>
<dbReference type="PRINTS" id="PR00080">
    <property type="entry name" value="SDRFAMILY"/>
</dbReference>
<dbReference type="SMART" id="SM00822">
    <property type="entry name" value="PKS_KR"/>
    <property type="match status" value="1"/>
</dbReference>
<evidence type="ECO:0000313" key="5">
    <source>
        <dbReference type="EMBL" id="AGS40362.1"/>
    </source>
</evidence>
<evidence type="ECO:0000313" key="6">
    <source>
        <dbReference type="Proteomes" id="UP000015380"/>
    </source>
</evidence>
<organism evidence="5 6">
    <name type="scientific">Cycloclasticus zancles 78-ME</name>
    <dbReference type="NCBI Taxonomy" id="1198232"/>
    <lineage>
        <taxon>Bacteria</taxon>
        <taxon>Pseudomonadati</taxon>
        <taxon>Pseudomonadota</taxon>
        <taxon>Gammaproteobacteria</taxon>
        <taxon>Thiotrichales</taxon>
        <taxon>Piscirickettsiaceae</taxon>
        <taxon>Cycloclasticus</taxon>
    </lineage>
</organism>
<keyword evidence="2 5" id="KW-0560">Oxidoreductase</keyword>
<dbReference type="CDD" id="cd05333">
    <property type="entry name" value="BKR_SDR_c"/>
    <property type="match status" value="1"/>
</dbReference>
<accession>S5THL7</accession>
<dbReference type="NCBIfam" id="TIGR01829">
    <property type="entry name" value="AcAcCoA_reduct"/>
    <property type="match status" value="1"/>
</dbReference>
<sequence length="245" mass="26466">MSQRVALVTGGTGGIGEAVCQRFVKDGYKVVAAYNNREKAQAWQLAQKEAGFDIEIVHCPVTDFEACGDAIQWVENNVGPIDILVNNAGITKDGMFKKMPRENWDAVIDTDLNSVFNMTRQVFEGMVERGFGRIINVSSVNGQLGQIGQVNYSAAKAGVHGFTKALARETARKGVTVNTISPGYVATPMVMAIDEEVRKMIESNIPTGRLCQPEEVAHGVSFLASDLAAYTTGSDLSMNGGLFMH</sequence>
<dbReference type="NCBIfam" id="NF009464">
    <property type="entry name" value="PRK12824.1"/>
    <property type="match status" value="1"/>
</dbReference>
<dbReference type="Proteomes" id="UP000015380">
    <property type="component" value="Chromosome"/>
</dbReference>
<dbReference type="InterPro" id="IPR011283">
    <property type="entry name" value="Acetoacetyl-CoA_reductase"/>
</dbReference>
<dbReference type="GO" id="GO:0032787">
    <property type="term" value="P:monocarboxylic acid metabolic process"/>
    <property type="evidence" value="ECO:0007669"/>
    <property type="project" value="UniProtKB-ARBA"/>
</dbReference>
<dbReference type="eggNOG" id="COG1028">
    <property type="taxonomic scope" value="Bacteria"/>
</dbReference>
<feature type="domain" description="Ketoreductase" evidence="4">
    <location>
        <begin position="4"/>
        <end position="183"/>
    </location>
</feature>
<dbReference type="InterPro" id="IPR002347">
    <property type="entry name" value="SDR_fam"/>
</dbReference>
<gene>
    <name evidence="5" type="primary">phbB2</name>
    <name evidence="5" type="ORF">CYCME_2048</name>
</gene>
<dbReference type="PRINTS" id="PR00081">
    <property type="entry name" value="GDHRDH"/>
</dbReference>
<dbReference type="GO" id="GO:0042619">
    <property type="term" value="P:poly-hydroxybutyrate biosynthetic process"/>
    <property type="evidence" value="ECO:0007669"/>
    <property type="project" value="InterPro"/>
</dbReference>
<dbReference type="GO" id="GO:0018454">
    <property type="term" value="F:acetoacetyl-CoA reductase activity"/>
    <property type="evidence" value="ECO:0007669"/>
    <property type="project" value="UniProtKB-EC"/>
</dbReference>
<dbReference type="HOGENOM" id="CLU_010194_1_3_6"/>
<protein>
    <submittedName>
        <fullName evidence="5">Acetoacetyl-CoA reductase</fullName>
        <ecNumber evidence="5">1.1.1.36</ecNumber>
    </submittedName>
</protein>
<keyword evidence="6" id="KW-1185">Reference proteome</keyword>
<evidence type="ECO:0000256" key="3">
    <source>
        <dbReference type="RuleBase" id="RU000363"/>
    </source>
</evidence>
<dbReference type="RefSeq" id="WP_015005368.1">
    <property type="nucleotide sequence ID" value="NC_021917.1"/>
</dbReference>
<comment type="similarity">
    <text evidence="1 3">Belongs to the short-chain dehydrogenases/reductases (SDR) family.</text>
</comment>
<dbReference type="EC" id="1.1.1.36" evidence="5"/>
<dbReference type="NCBIfam" id="NF009466">
    <property type="entry name" value="PRK12826.1-2"/>
    <property type="match status" value="1"/>
</dbReference>
<evidence type="ECO:0000256" key="2">
    <source>
        <dbReference type="ARBA" id="ARBA00023002"/>
    </source>
</evidence>
<dbReference type="KEGG" id="cza:CYCME_2048"/>
<dbReference type="GO" id="GO:0005737">
    <property type="term" value="C:cytoplasm"/>
    <property type="evidence" value="ECO:0007669"/>
    <property type="project" value="InterPro"/>
</dbReference>
<name>S5THL7_9GAMM</name>
<dbReference type="PANTHER" id="PTHR42879">
    <property type="entry name" value="3-OXOACYL-(ACYL-CARRIER-PROTEIN) REDUCTASE"/>
    <property type="match status" value="1"/>
</dbReference>
<evidence type="ECO:0000259" key="4">
    <source>
        <dbReference type="SMART" id="SM00822"/>
    </source>
</evidence>
<dbReference type="PATRIC" id="fig|1198232.3.peg.2018"/>
<dbReference type="EMBL" id="CP005996">
    <property type="protein sequence ID" value="AGS40362.1"/>
    <property type="molecule type" value="Genomic_DNA"/>
</dbReference>
<proteinExistence type="inferred from homology"/>
<dbReference type="SUPFAM" id="SSF51735">
    <property type="entry name" value="NAD(P)-binding Rossmann-fold domains"/>
    <property type="match status" value="1"/>
</dbReference>
<dbReference type="PROSITE" id="PS00061">
    <property type="entry name" value="ADH_SHORT"/>
    <property type="match status" value="1"/>
</dbReference>